<evidence type="ECO:0000313" key="1">
    <source>
        <dbReference type="EMBL" id="ASX99238.1"/>
    </source>
</evidence>
<gene>
    <name evidence="1" type="primary">9</name>
    <name evidence="1" type="ORF">SEA_MOLIVIA_9</name>
</gene>
<dbReference type="Proteomes" id="UP000225204">
    <property type="component" value="Segment"/>
</dbReference>
<name>A0A286N4D1_9CAUD</name>
<keyword evidence="2" id="KW-1185">Reference proteome</keyword>
<accession>A0A286N4D1</accession>
<dbReference type="RefSeq" id="YP_009610137.1">
    <property type="nucleotide sequence ID" value="NC_042001.1"/>
</dbReference>
<dbReference type="EMBL" id="MF185731">
    <property type="protein sequence ID" value="ASX99238.1"/>
    <property type="molecule type" value="Genomic_DNA"/>
</dbReference>
<reference evidence="2" key="1">
    <citation type="submission" date="2017-06" db="EMBL/GenBank/DDBJ databases">
        <authorList>
            <person name="Kim H.J."/>
            <person name="Triplett B.A."/>
        </authorList>
    </citation>
    <scope>NUCLEOTIDE SEQUENCE [LARGE SCALE GENOMIC DNA]</scope>
</reference>
<organism evidence="1 2">
    <name type="scientific">Arthrobacter phage Molivia</name>
    <dbReference type="NCBI Taxonomy" id="2015839"/>
    <lineage>
        <taxon>Viruses</taxon>
        <taxon>Duplodnaviria</taxon>
        <taxon>Heunggongvirae</taxon>
        <taxon>Uroviricota</taxon>
        <taxon>Caudoviricetes</taxon>
        <taxon>Amigovirus</taxon>
        <taxon>Amigovirus molivia</taxon>
    </lineage>
</organism>
<sequence>MASHTLYCDHYGVDVPQLAEIICNVCGESYPCPTRQKYNEEMLRRFLEKRKQPVRIEHGRHSTEGPRDWKS</sequence>
<protein>
    <submittedName>
        <fullName evidence="1">Uncharacterized protein</fullName>
    </submittedName>
</protein>
<dbReference type="GeneID" id="40086224"/>
<evidence type="ECO:0000313" key="2">
    <source>
        <dbReference type="Proteomes" id="UP000225204"/>
    </source>
</evidence>
<dbReference type="KEGG" id="vg:40086224"/>
<proteinExistence type="predicted"/>